<dbReference type="EMBL" id="MGAU01000056">
    <property type="protein sequence ID" value="OGK53579.1"/>
    <property type="molecule type" value="Genomic_DNA"/>
</dbReference>
<protein>
    <recommendedName>
        <fullName evidence="3">50S ribosomal protein L29</fullName>
    </recommendedName>
</protein>
<evidence type="ECO:0000313" key="2">
    <source>
        <dbReference type="Proteomes" id="UP000178486"/>
    </source>
</evidence>
<reference evidence="1 2" key="1">
    <citation type="journal article" date="2016" name="Nat. Commun.">
        <title>Thousands of microbial genomes shed light on interconnected biogeochemical processes in an aquifer system.</title>
        <authorList>
            <person name="Anantharaman K."/>
            <person name="Brown C.T."/>
            <person name="Hug L.A."/>
            <person name="Sharon I."/>
            <person name="Castelle C.J."/>
            <person name="Probst A.J."/>
            <person name="Thomas B.C."/>
            <person name="Singh A."/>
            <person name="Wilkins M.J."/>
            <person name="Karaoz U."/>
            <person name="Brodie E.L."/>
            <person name="Williams K.H."/>
            <person name="Hubbard S.S."/>
            <person name="Banfield J.F."/>
        </authorList>
    </citation>
    <scope>NUCLEOTIDE SEQUENCE [LARGE SCALE GENOMIC DNA]</scope>
</reference>
<accession>A0A1F7JD86</accession>
<organism evidence="1 2">
    <name type="scientific">Candidatus Roizmanbacteria bacterium RIFCSPLOWO2_01_FULL_45_11</name>
    <dbReference type="NCBI Taxonomy" id="1802070"/>
    <lineage>
        <taxon>Bacteria</taxon>
        <taxon>Candidatus Roizmaniibacteriota</taxon>
    </lineage>
</organism>
<dbReference type="AlphaFoldDB" id="A0A1F7JD86"/>
<dbReference type="Proteomes" id="UP000178486">
    <property type="component" value="Unassembled WGS sequence"/>
</dbReference>
<gene>
    <name evidence="1" type="ORF">A3B56_01250</name>
</gene>
<comment type="caution">
    <text evidence="1">The sequence shown here is derived from an EMBL/GenBank/DDBJ whole genome shotgun (WGS) entry which is preliminary data.</text>
</comment>
<proteinExistence type="predicted"/>
<evidence type="ECO:0000313" key="1">
    <source>
        <dbReference type="EMBL" id="OGK53579.1"/>
    </source>
</evidence>
<sequence length="62" mass="6950">MKLKQKQSIRAKNAGELDTMIQEKRTAIAKATLVRAEGKNTNVLRALQHELAFMLTVRGEAQ</sequence>
<evidence type="ECO:0008006" key="3">
    <source>
        <dbReference type="Google" id="ProtNLM"/>
    </source>
</evidence>
<name>A0A1F7JD86_9BACT</name>